<comment type="function">
    <text evidence="3">Regulates mitochondrial small subunit maturation by controlling 15S rRNA 5'-end processing. Localizes to the 5' precursor of the 15S rRNA in a position that is subsequently occupied by mS47 in the mature yeast mtSSU. Uses structure and sequence-specific RNA recognition, binding to a single-stranded region of the precursor and specifically recognizing bases -6 to -1. The exchange of Ccm1 for mS47 is coupled to the irreversible removal of precursor rRNA that is accompanied by conformational changes of the mitoribosomal proteins uS5m and mS26. These conformational changes signal completion of 5'-end rRNA processing through protection of the mature 5'-end of the 15S rRNA and stabilization of mS47. The removal of the 5' precursor together with the dissociation of Ccm1 may be catalyzed by the 5'-3' exoribonuclease Pet127. Involved in the specific removal of group I introns in mitochondrial encoded transcripts.</text>
</comment>
<evidence type="ECO:0000256" key="3">
    <source>
        <dbReference type="ARBA" id="ARBA00044493"/>
    </source>
</evidence>
<evidence type="ECO:0000256" key="2">
    <source>
        <dbReference type="ARBA" id="ARBA00022737"/>
    </source>
</evidence>
<evidence type="ECO:0000313" key="8">
    <source>
        <dbReference type="EMBL" id="EKM59023.1"/>
    </source>
</evidence>
<feature type="repeat" description="PPR" evidence="5">
    <location>
        <begin position="1311"/>
        <end position="1345"/>
    </location>
</feature>
<dbReference type="Pfam" id="PF13812">
    <property type="entry name" value="PPR_3"/>
    <property type="match status" value="1"/>
</dbReference>
<keyword evidence="6" id="KW-0175">Coiled coil</keyword>
<feature type="compositionally biased region" description="Low complexity" evidence="7">
    <location>
        <begin position="106"/>
        <end position="117"/>
    </location>
</feature>
<feature type="repeat" description="PPR" evidence="5">
    <location>
        <begin position="1059"/>
        <end position="1094"/>
    </location>
</feature>
<name>K5W544_PHACS</name>
<evidence type="ECO:0000256" key="7">
    <source>
        <dbReference type="SAM" id="MobiDB-lite"/>
    </source>
</evidence>
<evidence type="ECO:0000256" key="4">
    <source>
        <dbReference type="ARBA" id="ARBA00044511"/>
    </source>
</evidence>
<dbReference type="GeneID" id="18912340"/>
<feature type="region of interest" description="Disordered" evidence="7">
    <location>
        <begin position="1281"/>
        <end position="1301"/>
    </location>
</feature>
<dbReference type="NCBIfam" id="TIGR00756">
    <property type="entry name" value="PPR"/>
    <property type="match status" value="3"/>
</dbReference>
<comment type="similarity">
    <text evidence="1">Belongs to the CCM1 family.</text>
</comment>
<dbReference type="Pfam" id="PF01535">
    <property type="entry name" value="PPR"/>
    <property type="match status" value="3"/>
</dbReference>
<organism evidence="8 9">
    <name type="scientific">Phanerochaete carnosa (strain HHB-10118-sp)</name>
    <name type="common">White-rot fungus</name>
    <name type="synonym">Peniophora carnosa</name>
    <dbReference type="NCBI Taxonomy" id="650164"/>
    <lineage>
        <taxon>Eukaryota</taxon>
        <taxon>Fungi</taxon>
        <taxon>Dikarya</taxon>
        <taxon>Basidiomycota</taxon>
        <taxon>Agaricomycotina</taxon>
        <taxon>Agaricomycetes</taxon>
        <taxon>Polyporales</taxon>
        <taxon>Phanerochaetaceae</taxon>
        <taxon>Phanerochaete</taxon>
    </lineage>
</organism>
<evidence type="ECO:0008006" key="10">
    <source>
        <dbReference type="Google" id="ProtNLM"/>
    </source>
</evidence>
<dbReference type="KEGG" id="pco:PHACADRAFT_205203"/>
<gene>
    <name evidence="8" type="ORF">PHACADRAFT_205203</name>
</gene>
<dbReference type="InterPro" id="IPR011990">
    <property type="entry name" value="TPR-like_helical_dom_sf"/>
</dbReference>
<feature type="region of interest" description="Disordered" evidence="7">
    <location>
        <begin position="106"/>
        <end position="133"/>
    </location>
</feature>
<dbReference type="Pfam" id="PF13041">
    <property type="entry name" value="PPR_2"/>
    <property type="match status" value="1"/>
</dbReference>
<comment type="subunit">
    <text evidence="4">Binds to mitochondrial small subunit 15S rRNA.</text>
</comment>
<evidence type="ECO:0000256" key="5">
    <source>
        <dbReference type="PROSITE-ProRule" id="PRU00708"/>
    </source>
</evidence>
<dbReference type="PANTHER" id="PTHR47447">
    <property type="entry name" value="OS03G0856100 PROTEIN"/>
    <property type="match status" value="1"/>
</dbReference>
<accession>K5W544</accession>
<dbReference type="OrthoDB" id="411857at2759"/>
<proteinExistence type="inferred from homology"/>
<feature type="coiled-coil region" evidence="6">
    <location>
        <begin position="277"/>
        <end position="304"/>
    </location>
</feature>
<dbReference type="STRING" id="650164.K5W544"/>
<dbReference type="EMBL" id="JH930469">
    <property type="protein sequence ID" value="EKM59023.1"/>
    <property type="molecule type" value="Genomic_DNA"/>
</dbReference>
<feature type="compositionally biased region" description="Low complexity" evidence="7">
    <location>
        <begin position="43"/>
        <end position="59"/>
    </location>
</feature>
<feature type="repeat" description="PPR" evidence="5">
    <location>
        <begin position="438"/>
        <end position="472"/>
    </location>
</feature>
<keyword evidence="9" id="KW-1185">Reference proteome</keyword>
<reference evidence="8 9" key="1">
    <citation type="journal article" date="2012" name="BMC Genomics">
        <title>Comparative genomics of the white-rot fungi, Phanerochaete carnosa and P. chrysosporium, to elucidate the genetic basis of the distinct wood types they colonize.</title>
        <authorList>
            <person name="Suzuki H."/>
            <person name="MacDonald J."/>
            <person name="Syed K."/>
            <person name="Salamov A."/>
            <person name="Hori C."/>
            <person name="Aerts A."/>
            <person name="Henrissat B."/>
            <person name="Wiebenga A."/>
            <person name="vanKuyk P.A."/>
            <person name="Barry K."/>
            <person name="Lindquist E."/>
            <person name="LaButti K."/>
            <person name="Lapidus A."/>
            <person name="Lucas S."/>
            <person name="Coutinho P."/>
            <person name="Gong Y."/>
            <person name="Samejima M."/>
            <person name="Mahadevan R."/>
            <person name="Abou-Zaid M."/>
            <person name="de Vries R.P."/>
            <person name="Igarashi K."/>
            <person name="Yadav J.S."/>
            <person name="Grigoriev I.V."/>
            <person name="Master E.R."/>
        </authorList>
    </citation>
    <scope>NUCLEOTIDE SEQUENCE [LARGE SCALE GENOMIC DNA]</scope>
    <source>
        <strain evidence="8 9">HHB-10118-sp</strain>
    </source>
</reference>
<keyword evidence="2" id="KW-0677">Repeat</keyword>
<dbReference type="InterPro" id="IPR002885">
    <property type="entry name" value="PPR_rpt"/>
</dbReference>
<evidence type="ECO:0000313" key="9">
    <source>
        <dbReference type="Proteomes" id="UP000008370"/>
    </source>
</evidence>
<evidence type="ECO:0000256" key="1">
    <source>
        <dbReference type="ARBA" id="ARBA00006192"/>
    </source>
</evidence>
<dbReference type="PROSITE" id="PS51375">
    <property type="entry name" value="PPR"/>
    <property type="match status" value="5"/>
</dbReference>
<feature type="repeat" description="PPR" evidence="5">
    <location>
        <begin position="483"/>
        <end position="517"/>
    </location>
</feature>
<dbReference type="Proteomes" id="UP000008370">
    <property type="component" value="Unassembled WGS sequence"/>
</dbReference>
<evidence type="ECO:0000256" key="6">
    <source>
        <dbReference type="SAM" id="Coils"/>
    </source>
</evidence>
<dbReference type="PANTHER" id="PTHR47447:SF23">
    <property type="entry name" value="PENTACOTRIPEPTIDE-REPEAT REGION OF PRORP DOMAIN-CONTAINING PROTEIN"/>
    <property type="match status" value="1"/>
</dbReference>
<dbReference type="InParanoid" id="K5W544"/>
<dbReference type="SUPFAM" id="SSF48452">
    <property type="entry name" value="TPR-like"/>
    <property type="match status" value="1"/>
</dbReference>
<feature type="region of interest" description="Disordered" evidence="7">
    <location>
        <begin position="33"/>
        <end position="68"/>
    </location>
</feature>
<feature type="repeat" description="PPR" evidence="5">
    <location>
        <begin position="1024"/>
        <end position="1058"/>
    </location>
</feature>
<dbReference type="Gene3D" id="1.25.40.10">
    <property type="entry name" value="Tetratricopeptide repeat domain"/>
    <property type="match status" value="5"/>
</dbReference>
<protein>
    <recommendedName>
        <fullName evidence="10">Pentacotripeptide-repeat region of PRORP domain-containing protein</fullName>
    </recommendedName>
</protein>
<dbReference type="RefSeq" id="XP_007391604.1">
    <property type="nucleotide sequence ID" value="XM_007391542.1"/>
</dbReference>
<dbReference type="HOGENOM" id="CLU_002074_1_0_1"/>
<sequence length="1378" mass="152471">MLPKVANQLIHHTSRAVAVVQNQTGHTIRNVLHLQTSTPATVGNRNGTGSSSSGKSSNGAGAGGARQSGSSRFYSSYSALSRSVTQADPSLLHSATIELVDDVEEAPVASPSTTSSARRMRHRARSHSVTPGVHDTKAEKIGLLQALRQHVRARHAFATADTASARALGAADEAEAFPKQSDDTEDLQAAERIAEQEELISAFQATRTPEDAERLLMSVVKLRESAHAHDTYVYNEALNALLRIREPGQHIRTILELYNHMISHSVIPDVQTYNALVIALTDRDQELQKKIVQLEERARILIALDRFTPQARRVHEHKIAILRAENNLSSAMLLFQAACHIPRHNISYPVYAGLLRSCAYRGNVDAALRVFGHLERGQKLIPGLSLYTHLISTYDKHGDVSGAKEVFASFRKTSQSDGIHLEEAALDSLGQPKWRVQYLTIWNRMIDAYFSHGQVSDAIELVEEMVGPNATADFQCGDIPAPSPATYTRVIKGFIQCGDLDSAIIWFNRLLEQPQVPGNPYDSSLQPTKPSAQAWSSMVNALASVQRIEDLNRLVDHACRENLYTFHPLERALIVYANIRYLDSQTDLPRETILTELDQLYEQHIRDIIDGPQVTGKFWETADELLTACLAIARLRVKHGDYAGMLDLVESSIKSIHHDYVRSEAAQELPSSVNQDRAHRARRFMSNLSVVLLPTPDTQIPLKYLMCLAILSKLIGMDARQPIASFYVAAYLRSTPAEQGSLSAEEWHELLEASANVKNGEHIGWTSANDALMKPCPLPSLDFIAMVEDFAHRGFEATNLPFELRHYVGNVLSTVYDLQDAAVFARIVALGPSYKDLILEKMHVRVRTPELTHEVPVQHPETASPSRVRIDTHQSRYVEEYTVPSSGVSVVSAYERAMAGHQISVYPRIEVCARLINSLGREREVEKVHSLYQIAQLVLSAMESDKLAQSVGWFQIEDSMVIAFAHAGDLDAAHVHRLRILEQGGCPSADAYGALIERVSNTTDDTENAWRLFQEAIAHDTRPNIYLYNNMISKLARARKADQALELFAQMKAKNIRPSSVTYGALIAACCRVGDAQSAEVLFEEMIAQQNFKPRVPPYNTMMQLYTQTKPDRARALYYFNAMLRAKVNPTAHTYKLLIDAFGAIEPIDIPAMENAFAKAVADSNVLVQGTHWAALINAYGCAKKDLDKAVEVFDSISAHPSTEKARSRLPDEVVFEALMNVFVTLRRPDLMTKYQARMPALGIRMTAYIANFLIKGYAASGNIEEARALFESLADPPTGVAAPNNHVPHEDQPSSSSPVMSVPAGVVFREPSTWETMVRAELGHGNRDHAVALLQRVQARGFPPAVYNRICGIMPDVSVSPWGSESEASAPSAPSTP</sequence>